<organism evidence="4">
    <name type="scientific">Soboliphyme baturini</name>
    <dbReference type="NCBI Taxonomy" id="241478"/>
    <lineage>
        <taxon>Eukaryota</taxon>
        <taxon>Metazoa</taxon>
        <taxon>Ecdysozoa</taxon>
        <taxon>Nematoda</taxon>
        <taxon>Enoplea</taxon>
        <taxon>Dorylaimia</taxon>
        <taxon>Dioctophymatida</taxon>
        <taxon>Dioctophymatoidea</taxon>
        <taxon>Soboliphymatidae</taxon>
        <taxon>Soboliphyme</taxon>
    </lineage>
</organism>
<evidence type="ECO:0000259" key="1">
    <source>
        <dbReference type="PROSITE" id="PS50004"/>
    </source>
</evidence>
<reference evidence="4" key="1">
    <citation type="submission" date="2016-06" db="UniProtKB">
        <authorList>
            <consortium name="WormBaseParasite"/>
        </authorList>
    </citation>
    <scope>IDENTIFICATION</scope>
</reference>
<reference evidence="2 3" key="2">
    <citation type="submission" date="2018-11" db="EMBL/GenBank/DDBJ databases">
        <authorList>
            <consortium name="Pathogen Informatics"/>
        </authorList>
    </citation>
    <scope>NUCLEOTIDE SEQUENCE [LARGE SCALE GENOMIC DNA]</scope>
</reference>
<gene>
    <name evidence="2" type="ORF">SBAD_LOCUS3339</name>
</gene>
<evidence type="ECO:0000313" key="3">
    <source>
        <dbReference type="Proteomes" id="UP000270296"/>
    </source>
</evidence>
<evidence type="ECO:0000313" key="4">
    <source>
        <dbReference type="WBParaSite" id="SBAD_0000349301-mRNA-1"/>
    </source>
</evidence>
<dbReference type="WBParaSite" id="SBAD_0000349301-mRNA-1">
    <property type="protein sequence ID" value="SBAD_0000349301-mRNA-1"/>
    <property type="gene ID" value="SBAD_0000349301"/>
</dbReference>
<name>A0A183II94_9BILA</name>
<dbReference type="InterPro" id="IPR000008">
    <property type="entry name" value="C2_dom"/>
</dbReference>
<dbReference type="EMBL" id="UZAM01007699">
    <property type="protein sequence ID" value="VDP00855.1"/>
    <property type="molecule type" value="Genomic_DNA"/>
</dbReference>
<dbReference type="PANTHER" id="PTHR10194">
    <property type="entry name" value="RAS GTPASE-ACTIVATING PROTEINS"/>
    <property type="match status" value="1"/>
</dbReference>
<dbReference type="Pfam" id="PF00168">
    <property type="entry name" value="C2"/>
    <property type="match status" value="1"/>
</dbReference>
<dbReference type="InterPro" id="IPR035892">
    <property type="entry name" value="C2_domain_sf"/>
</dbReference>
<dbReference type="AlphaFoldDB" id="A0A183II94"/>
<evidence type="ECO:0000313" key="2">
    <source>
        <dbReference type="EMBL" id="VDP00855.1"/>
    </source>
</evidence>
<protein>
    <submittedName>
        <fullName evidence="4">C2 domain-containing protein</fullName>
    </submittedName>
</protein>
<dbReference type="InterPro" id="IPR039360">
    <property type="entry name" value="Ras_GTPase"/>
</dbReference>
<dbReference type="PROSITE" id="PS50004">
    <property type="entry name" value="C2"/>
    <property type="match status" value="1"/>
</dbReference>
<proteinExistence type="predicted"/>
<dbReference type="SUPFAM" id="SSF49562">
    <property type="entry name" value="C2 domain (Calcium/lipid-binding domain, CaLB)"/>
    <property type="match status" value="1"/>
</dbReference>
<feature type="domain" description="C2" evidence="1">
    <location>
        <begin position="1"/>
        <end position="110"/>
    </location>
</feature>
<dbReference type="Gene3D" id="2.60.40.150">
    <property type="entry name" value="C2 domain"/>
    <property type="match status" value="1"/>
</dbReference>
<sequence length="110" mass="13124">MQPNRDVQRRQENTLQVWILEAKGMPQKRRYFCELLLDGALYFRTTSKLKTDICFWGEQYEIKHLVKLDQIIVRLYREADRKKKRESNTLVGCVEIPAQALSSKHAVEKW</sequence>
<dbReference type="PANTHER" id="PTHR10194:SF60">
    <property type="entry name" value="RAS GTPASE-ACTIVATING PROTEIN RASKOL"/>
    <property type="match status" value="1"/>
</dbReference>
<accession>A0A183II94</accession>
<keyword evidence="3" id="KW-1185">Reference proteome</keyword>
<dbReference type="Proteomes" id="UP000270296">
    <property type="component" value="Unassembled WGS sequence"/>
</dbReference>
<dbReference type="OrthoDB" id="5572587at2759"/>